<dbReference type="eggNOG" id="ENOG5031NWZ">
    <property type="taxonomic scope" value="Bacteria"/>
</dbReference>
<evidence type="ECO:0000313" key="2">
    <source>
        <dbReference type="Proteomes" id="UP000094741"/>
    </source>
</evidence>
<protein>
    <submittedName>
        <fullName evidence="1">Uncharacterized protein</fullName>
    </submittedName>
</protein>
<proteinExistence type="predicted"/>
<dbReference type="Proteomes" id="UP000094741">
    <property type="component" value="Unassembled WGS sequence"/>
</dbReference>
<sequence>MYTVEQFVDRITTINRAWKIAQQDENLVIKNQLSERLKLQKANWQLEFLRAYPNKVWLKPDHEIEASEEVYSVRFGDETVLTSDGDAKWNAEHLPARIAKEHLTEVELTRALHPKY</sequence>
<comment type="caution">
    <text evidence="1">The sequence shown here is derived from an EMBL/GenBank/DDBJ whole genome shotgun (WGS) entry which is preliminary data.</text>
</comment>
<dbReference type="AlphaFoldDB" id="A0A1E5BCU7"/>
<dbReference type="RefSeq" id="WP_017039960.1">
    <property type="nucleotide sequence ID" value="NZ_AJYQ02000114.1"/>
</dbReference>
<organism evidence="1 2">
    <name type="scientific">Vibrio genomosp. F10 str. ZF-129</name>
    <dbReference type="NCBI Taxonomy" id="1187848"/>
    <lineage>
        <taxon>Bacteria</taxon>
        <taxon>Pseudomonadati</taxon>
        <taxon>Pseudomonadota</taxon>
        <taxon>Gammaproteobacteria</taxon>
        <taxon>Vibrionales</taxon>
        <taxon>Vibrionaceae</taxon>
        <taxon>Vibrio</taxon>
    </lineage>
</organism>
<name>A0A1E5BCU7_9VIBR</name>
<accession>A0A1E5BCU7</accession>
<dbReference type="STRING" id="1187848.A1QO_11425"/>
<dbReference type="OrthoDB" id="5891187at2"/>
<dbReference type="EMBL" id="AJYQ02000114">
    <property type="protein sequence ID" value="OEE32323.1"/>
    <property type="molecule type" value="Genomic_DNA"/>
</dbReference>
<gene>
    <name evidence="1" type="ORF">A1QO_11425</name>
</gene>
<evidence type="ECO:0000313" key="1">
    <source>
        <dbReference type="EMBL" id="OEE32323.1"/>
    </source>
</evidence>
<reference evidence="1 2" key="1">
    <citation type="journal article" date="2012" name="Science">
        <title>Ecological populations of bacteria act as socially cohesive units of antibiotic production and resistance.</title>
        <authorList>
            <person name="Cordero O.X."/>
            <person name="Wildschutte H."/>
            <person name="Kirkup B."/>
            <person name="Proehl S."/>
            <person name="Ngo L."/>
            <person name="Hussain F."/>
            <person name="Le Roux F."/>
            <person name="Mincer T."/>
            <person name="Polz M.F."/>
        </authorList>
    </citation>
    <scope>NUCLEOTIDE SEQUENCE [LARGE SCALE GENOMIC DNA]</scope>
    <source>
        <strain evidence="1 2">ZF-129</strain>
    </source>
</reference>